<dbReference type="PROSITE" id="PS00108">
    <property type="entry name" value="PROTEIN_KINASE_ST"/>
    <property type="match status" value="1"/>
</dbReference>
<keyword evidence="12" id="KW-1185">Reference proteome</keyword>
<dbReference type="PROSITE" id="PS50011">
    <property type="entry name" value="PROTEIN_KINASE_DOM"/>
    <property type="match status" value="1"/>
</dbReference>
<dbReference type="SMR" id="A2FN87"/>
<name>A2FN87_TRIV3</name>
<dbReference type="CDD" id="cd13117">
    <property type="entry name" value="POLO_box_2"/>
    <property type="match status" value="1"/>
</dbReference>
<dbReference type="eggNOG" id="KOG0575">
    <property type="taxonomic scope" value="Eukaryota"/>
</dbReference>
<reference evidence="11" key="2">
    <citation type="journal article" date="2007" name="Science">
        <title>Draft genome sequence of the sexually transmitted pathogen Trichomonas vaginalis.</title>
        <authorList>
            <person name="Carlton J.M."/>
            <person name="Hirt R.P."/>
            <person name="Silva J.C."/>
            <person name="Delcher A.L."/>
            <person name="Schatz M."/>
            <person name="Zhao Q."/>
            <person name="Wortman J.R."/>
            <person name="Bidwell S.L."/>
            <person name="Alsmark U.C.M."/>
            <person name="Besteiro S."/>
            <person name="Sicheritz-Ponten T."/>
            <person name="Noel C.J."/>
            <person name="Dacks J.B."/>
            <person name="Foster P.G."/>
            <person name="Simillion C."/>
            <person name="Van de Peer Y."/>
            <person name="Miranda-Saavedra D."/>
            <person name="Barton G.J."/>
            <person name="Westrop G.D."/>
            <person name="Mueller S."/>
            <person name="Dessi D."/>
            <person name="Fiori P.L."/>
            <person name="Ren Q."/>
            <person name="Paulsen I."/>
            <person name="Zhang H."/>
            <person name="Bastida-Corcuera F.D."/>
            <person name="Simoes-Barbosa A."/>
            <person name="Brown M.T."/>
            <person name="Hayes R.D."/>
            <person name="Mukherjee M."/>
            <person name="Okumura C.Y."/>
            <person name="Schneider R."/>
            <person name="Smith A.J."/>
            <person name="Vanacova S."/>
            <person name="Villalvazo M."/>
            <person name="Haas B.J."/>
            <person name="Pertea M."/>
            <person name="Feldblyum T.V."/>
            <person name="Utterback T.R."/>
            <person name="Shu C.L."/>
            <person name="Osoegawa K."/>
            <person name="de Jong P.J."/>
            <person name="Hrdy I."/>
            <person name="Horvathova L."/>
            <person name="Zubacova Z."/>
            <person name="Dolezal P."/>
            <person name="Malik S.B."/>
            <person name="Logsdon J.M. Jr."/>
            <person name="Henze K."/>
            <person name="Gupta A."/>
            <person name="Wang C.C."/>
            <person name="Dunne R.L."/>
            <person name="Upcroft J.A."/>
            <person name="Upcroft P."/>
            <person name="White O."/>
            <person name="Salzberg S.L."/>
            <person name="Tang P."/>
            <person name="Chiu C.-H."/>
            <person name="Lee Y.-S."/>
            <person name="Embley T.M."/>
            <person name="Coombs G.H."/>
            <person name="Mottram J.C."/>
            <person name="Tachezy J."/>
            <person name="Fraser-Liggett C.M."/>
            <person name="Johnson P.J."/>
        </authorList>
    </citation>
    <scope>NUCLEOTIDE SEQUENCE [LARGE SCALE GENOMIC DNA]</scope>
    <source>
        <strain evidence="11">G3</strain>
    </source>
</reference>
<dbReference type="Gene3D" id="3.30.1120.30">
    <property type="entry name" value="POLO box domain"/>
    <property type="match status" value="2"/>
</dbReference>
<dbReference type="GO" id="GO:0005634">
    <property type="term" value="C:nucleus"/>
    <property type="evidence" value="ECO:0000318"/>
    <property type="project" value="GO_Central"/>
</dbReference>
<dbReference type="InterPro" id="IPR017441">
    <property type="entry name" value="Protein_kinase_ATP_BS"/>
</dbReference>
<dbReference type="InParanoid" id="A2FN87"/>
<keyword evidence="3" id="KW-0677">Repeat</keyword>
<keyword evidence="1 8" id="KW-0723">Serine/threonine-protein kinase</keyword>
<dbReference type="VEuPathDB" id="TrichDB:TVAGG3_0669500"/>
<evidence type="ECO:0000256" key="5">
    <source>
        <dbReference type="ARBA" id="ARBA00022777"/>
    </source>
</evidence>
<dbReference type="AlphaFoldDB" id="A2FN87"/>
<dbReference type="SUPFAM" id="SSF82615">
    <property type="entry name" value="Polo-box domain"/>
    <property type="match status" value="2"/>
</dbReference>
<dbReference type="OMA" id="EYAFFAP"/>
<keyword evidence="4 7" id="KW-0547">Nucleotide-binding</keyword>
<dbReference type="SMART" id="SM00220">
    <property type="entry name" value="S_TKc"/>
    <property type="match status" value="1"/>
</dbReference>
<dbReference type="FunFam" id="3.30.200.20:FF:000042">
    <property type="entry name" value="Aurora kinase A"/>
    <property type="match status" value="1"/>
</dbReference>
<evidence type="ECO:0000256" key="8">
    <source>
        <dbReference type="RuleBase" id="RU361162"/>
    </source>
</evidence>
<dbReference type="Proteomes" id="UP000001542">
    <property type="component" value="Unassembled WGS sequence"/>
</dbReference>
<evidence type="ECO:0000256" key="6">
    <source>
        <dbReference type="ARBA" id="ARBA00022840"/>
    </source>
</evidence>
<dbReference type="EC" id="2.7.11.21" evidence="8"/>
<dbReference type="PROSITE" id="PS00107">
    <property type="entry name" value="PROTEIN_KINASE_ATP"/>
    <property type="match status" value="1"/>
</dbReference>
<evidence type="ECO:0000256" key="3">
    <source>
        <dbReference type="ARBA" id="ARBA00022737"/>
    </source>
</evidence>
<dbReference type="InterPro" id="IPR033695">
    <property type="entry name" value="POLO_box_2"/>
</dbReference>
<dbReference type="InterPro" id="IPR033701">
    <property type="entry name" value="POLO_box_1"/>
</dbReference>
<proteinExistence type="inferred from homology"/>
<dbReference type="PANTHER" id="PTHR24345:SF0">
    <property type="entry name" value="CELL CYCLE SERINE_THREONINE-PROTEIN KINASE CDC5_MSD2"/>
    <property type="match status" value="1"/>
</dbReference>
<dbReference type="FunFam" id="3.30.1120.30:FF:000008">
    <property type="entry name" value="Serine/threonine-protein kinase PLK"/>
    <property type="match status" value="1"/>
</dbReference>
<keyword evidence="6 7" id="KW-0067">ATP-binding</keyword>
<dbReference type="Gene3D" id="1.10.510.10">
    <property type="entry name" value="Transferase(Phosphotransferase) domain 1"/>
    <property type="match status" value="1"/>
</dbReference>
<comment type="similarity">
    <text evidence="8">Belongs to the protein kinase superfamily. Ser/Thr protein kinase family. CDC5/Polo subfamily.</text>
</comment>
<evidence type="ECO:0000256" key="1">
    <source>
        <dbReference type="ARBA" id="ARBA00022527"/>
    </source>
</evidence>
<accession>A2FN87</accession>
<evidence type="ECO:0000259" key="9">
    <source>
        <dbReference type="PROSITE" id="PS50011"/>
    </source>
</evidence>
<keyword evidence="2 8" id="KW-0808">Transferase</keyword>
<dbReference type="PANTHER" id="PTHR24345">
    <property type="entry name" value="SERINE/THREONINE-PROTEIN KINASE PLK"/>
    <property type="match status" value="1"/>
</dbReference>
<dbReference type="FunFam" id="1.10.510.10:FF:000673">
    <property type="entry name" value="CAMK family protein kinase"/>
    <property type="match status" value="1"/>
</dbReference>
<dbReference type="InterPro" id="IPR000719">
    <property type="entry name" value="Prot_kinase_dom"/>
</dbReference>
<gene>
    <name evidence="11" type="ORF">TVAG_003370</name>
</gene>
<dbReference type="CDD" id="cd13118">
    <property type="entry name" value="POLO_box_1"/>
    <property type="match status" value="1"/>
</dbReference>
<comment type="catalytic activity">
    <reaction evidence="8">
        <text>L-threonyl-[protein] + ATP = O-phospho-L-threonyl-[protein] + ADP + H(+)</text>
        <dbReference type="Rhea" id="RHEA:46608"/>
        <dbReference type="Rhea" id="RHEA-COMP:11060"/>
        <dbReference type="Rhea" id="RHEA-COMP:11605"/>
        <dbReference type="ChEBI" id="CHEBI:15378"/>
        <dbReference type="ChEBI" id="CHEBI:30013"/>
        <dbReference type="ChEBI" id="CHEBI:30616"/>
        <dbReference type="ChEBI" id="CHEBI:61977"/>
        <dbReference type="ChEBI" id="CHEBI:456216"/>
        <dbReference type="EC" id="2.7.11.21"/>
    </reaction>
</comment>
<dbReference type="FunCoup" id="A2FN87">
    <property type="interactions" value="411"/>
</dbReference>
<sequence length="521" mass="59603">MQKPISVPFTIINVDHGHTYIYKRQEELGRGGFATVYRVVEQSSGKEYAMKVVPKERISKPKAIEKMKSEIAIQASLNHPNILRSYAAFEDATNHYIVTELCPGHSVRDLVKKAGHLSELESSKIMKDVLEGLAYLHDNRVIHRDLKLENFLVGKDGRIKIADFGLSAKLDYDDERKFTVCGTPNYLSPEILTSASKGHSYEVDIWAIGVCAYAMLVGRPPFETARTKLTYEHIKTCSYHFPVEPRLSHIAKDFIQSTLQIKPELRPNAQELLVHQFITSIGVQPIPEPLPEKAPEVVYNPPVPEVKHSHHREENMDINQIISRNAPASTTPETTMPKYCVARFCDHSEKYGLGYLLIDGTVGACFNDLSRMVMDPFEEFVQYWPNYQTQTPELMKPFDTAQPKKLSILRKFAESLKKTKSMFELPSSKYNSAIPLRHVKYWIRNDEATLFRMEDRDIQVNFNDRTKIVIFWSTKKLMLVHSIKESGRLIGLTELANGVSHAEEKKRFFVAKQLLAEMFGR</sequence>
<dbReference type="GO" id="GO:0005524">
    <property type="term" value="F:ATP binding"/>
    <property type="evidence" value="ECO:0007669"/>
    <property type="project" value="UniProtKB-UniRule"/>
</dbReference>
<dbReference type="InterPro" id="IPR000959">
    <property type="entry name" value="POLO_box_dom"/>
</dbReference>
<keyword evidence="5 8" id="KW-0418">Kinase</keyword>
<dbReference type="VEuPathDB" id="TrichDB:TVAG_003370"/>
<dbReference type="KEGG" id="tva:4751369"/>
<feature type="binding site" evidence="7">
    <location>
        <position position="51"/>
    </location>
    <ligand>
        <name>ATP</name>
        <dbReference type="ChEBI" id="CHEBI:30616"/>
    </ligand>
</feature>
<dbReference type="STRING" id="5722.A2FN87"/>
<dbReference type="Pfam" id="PF00659">
    <property type="entry name" value="POLO_box"/>
    <property type="match status" value="2"/>
</dbReference>
<evidence type="ECO:0000256" key="4">
    <source>
        <dbReference type="ARBA" id="ARBA00022741"/>
    </source>
</evidence>
<feature type="domain" description="Protein kinase" evidence="9">
    <location>
        <begin position="22"/>
        <end position="278"/>
    </location>
</feature>
<feature type="domain" description="POLO box" evidence="10">
    <location>
        <begin position="340"/>
        <end position="418"/>
    </location>
</feature>
<dbReference type="InterPro" id="IPR008271">
    <property type="entry name" value="Ser/Thr_kinase_AS"/>
</dbReference>
<dbReference type="InterPro" id="IPR036947">
    <property type="entry name" value="POLO_box_dom_sf"/>
</dbReference>
<dbReference type="OrthoDB" id="408964at2759"/>
<dbReference type="SUPFAM" id="SSF56112">
    <property type="entry name" value="Protein kinase-like (PK-like)"/>
    <property type="match status" value="1"/>
</dbReference>
<evidence type="ECO:0000256" key="7">
    <source>
        <dbReference type="PROSITE-ProRule" id="PRU10141"/>
    </source>
</evidence>
<reference evidence="11" key="1">
    <citation type="submission" date="2006-10" db="EMBL/GenBank/DDBJ databases">
        <authorList>
            <person name="Amadeo P."/>
            <person name="Zhao Q."/>
            <person name="Wortman J."/>
            <person name="Fraser-Liggett C."/>
            <person name="Carlton J."/>
        </authorList>
    </citation>
    <scope>NUCLEOTIDE SEQUENCE</scope>
    <source>
        <strain evidence="11">G3</strain>
    </source>
</reference>
<dbReference type="GO" id="GO:0004674">
    <property type="term" value="F:protein serine/threonine kinase activity"/>
    <property type="evidence" value="ECO:0007669"/>
    <property type="project" value="UniProtKB-KW"/>
</dbReference>
<organism evidence="11 12">
    <name type="scientific">Trichomonas vaginalis (strain ATCC PRA-98 / G3)</name>
    <dbReference type="NCBI Taxonomy" id="412133"/>
    <lineage>
        <taxon>Eukaryota</taxon>
        <taxon>Metamonada</taxon>
        <taxon>Parabasalia</taxon>
        <taxon>Trichomonadida</taxon>
        <taxon>Trichomonadidae</taxon>
        <taxon>Trichomonas</taxon>
    </lineage>
</organism>
<dbReference type="Gene3D" id="3.30.200.20">
    <property type="entry name" value="Phosphorylase Kinase, domain 1"/>
    <property type="match status" value="1"/>
</dbReference>
<protein>
    <recommendedName>
        <fullName evidence="8">Serine/threonine-protein kinase PLK</fullName>
        <ecNumber evidence="8">2.7.11.21</ecNumber>
    </recommendedName>
    <alternativeName>
        <fullName evidence="8">Polo-like kinase</fullName>
    </alternativeName>
</protein>
<dbReference type="EMBL" id="DS113900">
    <property type="protein sequence ID" value="EAX93646.1"/>
    <property type="molecule type" value="Genomic_DNA"/>
</dbReference>
<dbReference type="InterPro" id="IPR011009">
    <property type="entry name" value="Kinase-like_dom_sf"/>
</dbReference>
<evidence type="ECO:0000256" key="2">
    <source>
        <dbReference type="ARBA" id="ARBA00022679"/>
    </source>
</evidence>
<dbReference type="PROSITE" id="PS50078">
    <property type="entry name" value="POLO_BOX"/>
    <property type="match status" value="1"/>
</dbReference>
<dbReference type="Pfam" id="PF00069">
    <property type="entry name" value="Pkinase"/>
    <property type="match status" value="1"/>
</dbReference>
<evidence type="ECO:0000259" key="10">
    <source>
        <dbReference type="PROSITE" id="PS50078"/>
    </source>
</evidence>
<evidence type="ECO:0000313" key="12">
    <source>
        <dbReference type="Proteomes" id="UP000001542"/>
    </source>
</evidence>
<evidence type="ECO:0000313" key="11">
    <source>
        <dbReference type="EMBL" id="EAX93646.1"/>
    </source>
</evidence>